<proteinExistence type="predicted"/>
<dbReference type="PANTHER" id="PTHR39337">
    <property type="entry name" value="BLR5642 PROTEIN"/>
    <property type="match status" value="1"/>
</dbReference>
<dbReference type="EMBL" id="JQAN02000014">
    <property type="protein sequence ID" value="PPD57296.1"/>
    <property type="molecule type" value="Genomic_DNA"/>
</dbReference>
<sequence>MNVTVFTIGHSTRTIDEFVKILNAFNVQTVADVRTIPGSARNPQFNAETLASSLSHDNIEYIHLAGLGGLRKPSKTSINTAWRNASFRGYADYMQTAQFEESLDELIGIARQKITAIMCSEAVPWRCHRSLIGDALVVRGFQVQDIFSAIITKPHEITSWAKVEGQKITYPGIPG</sequence>
<dbReference type="Proteomes" id="UP000235653">
    <property type="component" value="Unassembled WGS sequence"/>
</dbReference>
<evidence type="ECO:0000313" key="2">
    <source>
        <dbReference type="Proteomes" id="UP000235653"/>
    </source>
</evidence>
<protein>
    <submittedName>
        <fullName evidence="1">DUF488 domain-containing protein</fullName>
    </submittedName>
</protein>
<reference evidence="1 2" key="1">
    <citation type="journal article" date="2017" name="ISME J.">
        <title>Grape pomace compost harbors organohalide-respiring Dehalogenimonas species with novel reductive dehalogenase genes.</title>
        <authorList>
            <person name="Yang Y."/>
            <person name="Higgins S.A."/>
            <person name="Yan J."/>
            <person name="Simsir B."/>
            <person name="Chourey K."/>
            <person name="Iyer R."/>
            <person name="Hettich R.L."/>
            <person name="Baldwin B."/>
            <person name="Ogles D.M."/>
            <person name="Loffler F.E."/>
        </authorList>
    </citation>
    <scope>NUCLEOTIDE SEQUENCE [LARGE SCALE GENOMIC DNA]</scope>
    <source>
        <strain evidence="1 2">GP</strain>
    </source>
</reference>
<organism evidence="1 2">
    <name type="scientific">Dehalogenimonas etheniformans</name>
    <dbReference type="NCBI Taxonomy" id="1536648"/>
    <lineage>
        <taxon>Bacteria</taxon>
        <taxon>Bacillati</taxon>
        <taxon>Chloroflexota</taxon>
        <taxon>Dehalococcoidia</taxon>
        <taxon>Dehalococcoidales</taxon>
        <taxon>Dehalococcoidaceae</taxon>
        <taxon>Dehalogenimonas</taxon>
    </lineage>
</organism>
<dbReference type="AlphaFoldDB" id="A0A2P5P4S5"/>
<dbReference type="PIRSF" id="PIRSF024492">
    <property type="entry name" value="UCP024492"/>
    <property type="match status" value="1"/>
</dbReference>
<name>A0A2P5P4S5_9CHLR</name>
<gene>
    <name evidence="1" type="ORF">JP09_009615</name>
</gene>
<dbReference type="OrthoDB" id="9789109at2"/>
<dbReference type="PANTHER" id="PTHR39337:SF1">
    <property type="entry name" value="BLR5642 PROTEIN"/>
    <property type="match status" value="1"/>
</dbReference>
<keyword evidence="2" id="KW-1185">Reference proteome</keyword>
<dbReference type="InterPro" id="IPR007438">
    <property type="entry name" value="DUF488"/>
</dbReference>
<comment type="caution">
    <text evidence="1">The sequence shown here is derived from an EMBL/GenBank/DDBJ whole genome shotgun (WGS) entry which is preliminary data.</text>
</comment>
<dbReference type="RefSeq" id="WP_102331490.1">
    <property type="nucleotide sequence ID" value="NZ_CP058566.2"/>
</dbReference>
<accession>A0A2P5P4S5</accession>
<evidence type="ECO:0000313" key="1">
    <source>
        <dbReference type="EMBL" id="PPD57296.1"/>
    </source>
</evidence>
<dbReference type="Pfam" id="PF04343">
    <property type="entry name" value="DUF488"/>
    <property type="match status" value="1"/>
</dbReference>
<dbReference type="InterPro" id="IPR014519">
    <property type="entry name" value="UCP024492"/>
</dbReference>